<gene>
    <name evidence="1" type="ORF">EV693_11828</name>
</gene>
<evidence type="ECO:0000313" key="1">
    <source>
        <dbReference type="EMBL" id="TCP15408.1"/>
    </source>
</evidence>
<reference evidence="1 2" key="1">
    <citation type="submission" date="2019-03" db="EMBL/GenBank/DDBJ databases">
        <title>Genomic Encyclopedia of Type Strains, Phase IV (KMG-IV): sequencing the most valuable type-strain genomes for metagenomic binning, comparative biology and taxonomic classification.</title>
        <authorList>
            <person name="Goeker M."/>
        </authorList>
    </citation>
    <scope>NUCLEOTIDE SEQUENCE [LARGE SCALE GENOMIC DNA]</scope>
    <source>
        <strain evidence="1 2">DSM 16380</strain>
    </source>
</reference>
<proteinExistence type="predicted"/>
<protein>
    <submittedName>
        <fullName evidence="1">Uncharacterized protein</fullName>
    </submittedName>
</protein>
<dbReference type="EMBL" id="SLXJ01000018">
    <property type="protein sequence ID" value="TCP15408.1"/>
    <property type="molecule type" value="Genomic_DNA"/>
</dbReference>
<comment type="caution">
    <text evidence="1">The sequence shown here is derived from an EMBL/GenBank/DDBJ whole genome shotgun (WGS) entry which is preliminary data.</text>
</comment>
<sequence length="34" mass="4007">MNNFHSQVENYEVASYLKLLHYVVCVVLDVYTSK</sequence>
<organism evidence="1 2">
    <name type="scientific">Nicoletella semolina</name>
    <dbReference type="NCBI Taxonomy" id="271160"/>
    <lineage>
        <taxon>Bacteria</taxon>
        <taxon>Pseudomonadati</taxon>
        <taxon>Pseudomonadota</taxon>
        <taxon>Gammaproteobacteria</taxon>
        <taxon>Pasteurellales</taxon>
        <taxon>Pasteurellaceae</taxon>
        <taxon>Nicoletella</taxon>
    </lineage>
</organism>
<keyword evidence="2" id="KW-1185">Reference proteome</keyword>
<dbReference type="Proteomes" id="UP000295537">
    <property type="component" value="Unassembled WGS sequence"/>
</dbReference>
<dbReference type="AlphaFoldDB" id="A0A4R2N4B9"/>
<accession>A0A4R2N4B9</accession>
<name>A0A4R2N4B9_9PAST</name>
<evidence type="ECO:0000313" key="2">
    <source>
        <dbReference type="Proteomes" id="UP000295537"/>
    </source>
</evidence>